<dbReference type="SUPFAM" id="SSF52833">
    <property type="entry name" value="Thioredoxin-like"/>
    <property type="match status" value="1"/>
</dbReference>
<dbReference type="Gene3D" id="3.40.30.10">
    <property type="entry name" value="Glutaredoxin"/>
    <property type="match status" value="1"/>
</dbReference>
<dbReference type="Proteomes" id="UP000233248">
    <property type="component" value="Unassembled WGS sequence"/>
</dbReference>
<accession>A0A2N1J5H2</accession>
<dbReference type="Pfam" id="PF13192">
    <property type="entry name" value="Thioredoxin_3"/>
    <property type="match status" value="1"/>
</dbReference>
<dbReference type="OrthoDB" id="9800630at2"/>
<reference evidence="4 5" key="1">
    <citation type="submission" date="2017-09" db="EMBL/GenBank/DDBJ databases">
        <title>Genomics of the genus Arcobacter.</title>
        <authorList>
            <person name="Perez-Cataluna A."/>
            <person name="Figueras M.J."/>
            <person name="Salas-Masso N."/>
        </authorList>
    </citation>
    <scope>NUCLEOTIDE SEQUENCE [LARGE SCALE GENOMIC DNA]</scope>
    <source>
        <strain evidence="4 5">DSM 18005</strain>
    </source>
</reference>
<gene>
    <name evidence="4" type="ORF">CP960_02665</name>
</gene>
<dbReference type="NCBIfam" id="TIGR00412">
    <property type="entry name" value="redox_disulf_2"/>
    <property type="match status" value="1"/>
</dbReference>
<organism evidence="4 5">
    <name type="scientific">Malaciobacter halophilus</name>
    <dbReference type="NCBI Taxonomy" id="197482"/>
    <lineage>
        <taxon>Bacteria</taxon>
        <taxon>Pseudomonadati</taxon>
        <taxon>Campylobacterota</taxon>
        <taxon>Epsilonproteobacteria</taxon>
        <taxon>Campylobacterales</taxon>
        <taxon>Arcobacteraceae</taxon>
        <taxon>Malaciobacter</taxon>
    </lineage>
</organism>
<evidence type="ECO:0000313" key="5">
    <source>
        <dbReference type="Proteomes" id="UP000233248"/>
    </source>
</evidence>
<dbReference type="PIRSF" id="PIRSF037031">
    <property type="entry name" value="Redox_disulphide_2"/>
    <property type="match status" value="1"/>
</dbReference>
<feature type="disulfide bond" description="Redox-active" evidence="2">
    <location>
        <begin position="10"/>
        <end position="13"/>
    </location>
</feature>
<sequence>MNIEVLGTGCSKCTALFENVKQAVANQKIFAQIEKVEDIEKIMQYSVMSTPALVINQEVKSTGKVLSVEEISKLLNS</sequence>
<dbReference type="PANTHER" id="PTHR36450">
    <property type="entry name" value="THIOREDOXIN"/>
    <property type="match status" value="1"/>
</dbReference>
<proteinExistence type="predicted"/>
<name>A0A2N1J5H2_9BACT</name>
<keyword evidence="2" id="KW-1015">Disulfide bond</keyword>
<feature type="active site" description="Nucleophile" evidence="1">
    <location>
        <position position="13"/>
    </location>
</feature>
<dbReference type="InterPro" id="IPR012336">
    <property type="entry name" value="Thioredoxin-like_fold"/>
</dbReference>
<dbReference type="InterPro" id="IPR036249">
    <property type="entry name" value="Thioredoxin-like_sf"/>
</dbReference>
<keyword evidence="5" id="KW-1185">Reference proteome</keyword>
<evidence type="ECO:0000256" key="1">
    <source>
        <dbReference type="PIRSR" id="PIRSR037031-50"/>
    </source>
</evidence>
<dbReference type="AlphaFoldDB" id="A0A2N1J5H2"/>
<keyword evidence="2" id="KW-0676">Redox-active center</keyword>
<feature type="domain" description="Thioredoxin-like fold" evidence="3">
    <location>
        <begin position="1"/>
        <end position="75"/>
    </location>
</feature>
<feature type="active site" description="Nucleophile" evidence="1">
    <location>
        <position position="10"/>
    </location>
</feature>
<dbReference type="RefSeq" id="WP_101183689.1">
    <property type="nucleotide sequence ID" value="NZ_CP031218.1"/>
</dbReference>
<dbReference type="InterPro" id="IPR005243">
    <property type="entry name" value="THIRX-like_proc"/>
</dbReference>
<dbReference type="EMBL" id="NXIF01000008">
    <property type="protein sequence ID" value="PKI81793.1"/>
    <property type="molecule type" value="Genomic_DNA"/>
</dbReference>
<evidence type="ECO:0000259" key="3">
    <source>
        <dbReference type="Pfam" id="PF13192"/>
    </source>
</evidence>
<evidence type="ECO:0000313" key="4">
    <source>
        <dbReference type="EMBL" id="PKI81793.1"/>
    </source>
</evidence>
<dbReference type="KEGG" id="ahs:AHALO_2444"/>
<evidence type="ECO:0000256" key="2">
    <source>
        <dbReference type="PIRSR" id="PIRSR037031-51"/>
    </source>
</evidence>
<dbReference type="PANTHER" id="PTHR36450:SF1">
    <property type="entry name" value="THIOREDOXIN"/>
    <property type="match status" value="1"/>
</dbReference>
<comment type="caution">
    <text evidence="4">The sequence shown here is derived from an EMBL/GenBank/DDBJ whole genome shotgun (WGS) entry which is preliminary data.</text>
</comment>
<protein>
    <submittedName>
        <fullName evidence="4">Thioredoxin family protein</fullName>
    </submittedName>
</protein>